<dbReference type="OrthoDB" id="9058532at2"/>
<organism evidence="2 3">
    <name type="scientific">Extensimonas vulgaris</name>
    <dbReference type="NCBI Taxonomy" id="1031594"/>
    <lineage>
        <taxon>Bacteria</taxon>
        <taxon>Pseudomonadati</taxon>
        <taxon>Pseudomonadota</taxon>
        <taxon>Betaproteobacteria</taxon>
        <taxon>Burkholderiales</taxon>
        <taxon>Comamonadaceae</taxon>
        <taxon>Extensimonas</taxon>
    </lineage>
</organism>
<dbReference type="SUPFAM" id="SSF89796">
    <property type="entry name" value="CoA-transferase family III (CaiB/BaiF)"/>
    <property type="match status" value="1"/>
</dbReference>
<evidence type="ECO:0000256" key="1">
    <source>
        <dbReference type="ARBA" id="ARBA00022679"/>
    </source>
</evidence>
<protein>
    <submittedName>
        <fullName evidence="2">Crotonobetainyl-CoA:carnitine CoA-transferase CaiB-like acyl-CoA transferase</fullName>
    </submittedName>
</protein>
<dbReference type="AlphaFoldDB" id="A0A369ADX0"/>
<reference evidence="2 3" key="1">
    <citation type="submission" date="2018-07" db="EMBL/GenBank/DDBJ databases">
        <title>Genomic Encyclopedia of Type Strains, Phase IV (KMG-IV): sequencing the most valuable type-strain genomes for metagenomic binning, comparative biology and taxonomic classification.</title>
        <authorList>
            <person name="Goeker M."/>
        </authorList>
    </citation>
    <scope>NUCLEOTIDE SEQUENCE [LARGE SCALE GENOMIC DNA]</scope>
    <source>
        <strain evidence="2 3">DSM 100911</strain>
    </source>
</reference>
<evidence type="ECO:0000313" key="3">
    <source>
        <dbReference type="Proteomes" id="UP000252174"/>
    </source>
</evidence>
<name>A0A369ADX0_9BURK</name>
<dbReference type="Pfam" id="PF02515">
    <property type="entry name" value="CoA_transf_3"/>
    <property type="match status" value="1"/>
</dbReference>
<comment type="caution">
    <text evidence="2">The sequence shown here is derived from an EMBL/GenBank/DDBJ whole genome shotgun (WGS) entry which is preliminary data.</text>
</comment>
<dbReference type="PANTHER" id="PTHR48207">
    <property type="entry name" value="SUCCINATE--HYDROXYMETHYLGLUTARATE COA-TRANSFERASE"/>
    <property type="match status" value="1"/>
</dbReference>
<accession>A0A369ADX0</accession>
<dbReference type="InterPro" id="IPR003673">
    <property type="entry name" value="CoA-Trfase_fam_III"/>
</dbReference>
<dbReference type="GO" id="GO:0008410">
    <property type="term" value="F:CoA-transferase activity"/>
    <property type="evidence" value="ECO:0007669"/>
    <property type="project" value="TreeGrafter"/>
</dbReference>
<dbReference type="InterPro" id="IPR044855">
    <property type="entry name" value="CoA-Trfase_III_dom3_sf"/>
</dbReference>
<sequence length="396" mass="42963">MSQPLRGVRILSFEQYGAGPFGTLHLADLGAEVIKIENPAEGGDVGRLVGPFYFGLGDSHFHEAFNRNKKSLTLNLKQDEARSVLADLVRSADAVFDNLRGDLPQKLGLTYEQLAPYNPRIVCAHLSAYGRTGSRTSWPGYDYLMQAEAGYLSLTGEPEGPPARFGLSIIDMMTGVTAVTGLLAGIIEARSTGRGRDIDTSLYDVAMGNLNYVAAWYLNEGHKVGRAPRSAHPSLTPSQLYRTQDGWIFIMCNKEKFWPALCQAIDRPDWAAHPDYANFAARLAHREQLTEALDAVLGTASTAEWLARFAGKVPAAPVYDVAQALDNPFAHEQGLILEAPHPARGSIRTVATPIRCPGEAPLVGIAPTLGEHTQALLTELGYDAQRIAQLEEKGAV</sequence>
<dbReference type="InterPro" id="IPR023606">
    <property type="entry name" value="CoA-Trfase_III_dom_1_sf"/>
</dbReference>
<proteinExistence type="predicted"/>
<keyword evidence="1 2" id="KW-0808">Transferase</keyword>
<dbReference type="Gene3D" id="3.40.50.10540">
    <property type="entry name" value="Crotonobetainyl-coa:carnitine coa-transferase, domain 1"/>
    <property type="match status" value="1"/>
</dbReference>
<dbReference type="EMBL" id="QPJU01000014">
    <property type="protein sequence ID" value="RCX07381.1"/>
    <property type="molecule type" value="Genomic_DNA"/>
</dbReference>
<evidence type="ECO:0000313" key="2">
    <source>
        <dbReference type="EMBL" id="RCX07381.1"/>
    </source>
</evidence>
<dbReference type="Proteomes" id="UP000252174">
    <property type="component" value="Unassembled WGS sequence"/>
</dbReference>
<keyword evidence="3" id="KW-1185">Reference proteome</keyword>
<dbReference type="Gene3D" id="3.30.1540.10">
    <property type="entry name" value="formyl-coa transferase, domain 3"/>
    <property type="match status" value="1"/>
</dbReference>
<dbReference type="PANTHER" id="PTHR48207:SF4">
    <property type="entry name" value="BLL6097 PROTEIN"/>
    <property type="match status" value="1"/>
</dbReference>
<dbReference type="RefSeq" id="WP_114484272.1">
    <property type="nucleotide sequence ID" value="NZ_QPJU01000014.1"/>
</dbReference>
<gene>
    <name evidence="2" type="ORF">DFR45_11432</name>
</gene>
<dbReference type="InterPro" id="IPR050483">
    <property type="entry name" value="CoA-transferase_III_domain"/>
</dbReference>